<proteinExistence type="predicted"/>
<dbReference type="GeneID" id="95980465"/>
<dbReference type="RefSeq" id="XP_069199644.1">
    <property type="nucleotide sequence ID" value="XM_069346768.1"/>
</dbReference>
<evidence type="ECO:0000313" key="2">
    <source>
        <dbReference type="EMBL" id="KAL1303369.1"/>
    </source>
</evidence>
<reference evidence="2 3" key="1">
    <citation type="submission" date="2024-07" db="EMBL/GenBank/DDBJ databases">
        <title>Draft sequence of the Neodothiora populina.</title>
        <authorList>
            <person name="Drown D.D."/>
            <person name="Schuette U.S."/>
            <person name="Buechlein A.B."/>
            <person name="Rusch D.R."/>
            <person name="Winton L.W."/>
            <person name="Adams G.A."/>
        </authorList>
    </citation>
    <scope>NUCLEOTIDE SEQUENCE [LARGE SCALE GENOMIC DNA]</scope>
    <source>
        <strain evidence="2 3">CPC 39397</strain>
    </source>
</reference>
<dbReference type="EMBL" id="JBFMKM010000010">
    <property type="protein sequence ID" value="KAL1303369.1"/>
    <property type="molecule type" value="Genomic_DNA"/>
</dbReference>
<dbReference type="Proteomes" id="UP001562354">
    <property type="component" value="Unassembled WGS sequence"/>
</dbReference>
<keyword evidence="3" id="KW-1185">Reference proteome</keyword>
<protein>
    <submittedName>
        <fullName evidence="2">Uncharacterized protein</fullName>
    </submittedName>
</protein>
<accession>A0ABR3PB86</accession>
<evidence type="ECO:0000256" key="1">
    <source>
        <dbReference type="SAM" id="MobiDB-lite"/>
    </source>
</evidence>
<evidence type="ECO:0000313" key="3">
    <source>
        <dbReference type="Proteomes" id="UP001562354"/>
    </source>
</evidence>
<sequence length="447" mass="50841">MLPALRLRLRDSCLKQLQHHEVCGSLAARRHVSNEGAGNRRLPAQAKKSSAPQVEARKESNNALLAELFPEETQRFAQQDLTRVQHTAVAAAQKHREPEVPRLKLDVPDLPERPKGPDLRPARRAPELPLDKAMYWDSMRDTQRQIVHREKQGDAISVLVLRNASKNLVEEDFRRVIPQGKHIEGWTLDRGDILKVIPGRRTSTLERDNFYYILFKSPVSAFSYQVHVTRLHRLAQSQTPTSLTSPIPPPPGYTVNGENIEAMIQSYSLLPLSQEMDIRQLARPLRPSMQQIVNNLGYPHLVNRPTRMPAEVLLHLEGKEIPMPQIRYAFGKAARFRGLPWTGDDRLIYLEKWDGGAKDISPMGSRGFKFDVAHEEIAGPSDEESTTSLVEPSRRKFRGALQRYIVGFDNQAEAETFVRHWHMQPLLGLDHMLNGDSAPIVNVEVLW</sequence>
<feature type="region of interest" description="Disordered" evidence="1">
    <location>
        <begin position="34"/>
        <end position="56"/>
    </location>
</feature>
<comment type="caution">
    <text evidence="2">The sequence shown here is derived from an EMBL/GenBank/DDBJ whole genome shotgun (WGS) entry which is preliminary data.</text>
</comment>
<organism evidence="2 3">
    <name type="scientific">Neodothiora populina</name>
    <dbReference type="NCBI Taxonomy" id="2781224"/>
    <lineage>
        <taxon>Eukaryota</taxon>
        <taxon>Fungi</taxon>
        <taxon>Dikarya</taxon>
        <taxon>Ascomycota</taxon>
        <taxon>Pezizomycotina</taxon>
        <taxon>Dothideomycetes</taxon>
        <taxon>Dothideomycetidae</taxon>
        <taxon>Dothideales</taxon>
        <taxon>Dothioraceae</taxon>
        <taxon>Neodothiora</taxon>
    </lineage>
</organism>
<name>A0ABR3PB86_9PEZI</name>
<gene>
    <name evidence="2" type="ORF">AAFC00_006766</name>
</gene>